<dbReference type="Proteomes" id="UP000325315">
    <property type="component" value="Unassembled WGS sequence"/>
</dbReference>
<dbReference type="AlphaFoldDB" id="A0A5B6WRV6"/>
<reference evidence="3" key="1">
    <citation type="journal article" date="2019" name="Plant Biotechnol. J.">
        <title>Genome sequencing of the Australian wild diploid species Gossypium australe highlights disease resistance and delayed gland morphogenesis.</title>
        <authorList>
            <person name="Cai Y."/>
            <person name="Cai X."/>
            <person name="Wang Q."/>
            <person name="Wang P."/>
            <person name="Zhang Y."/>
            <person name="Cai C."/>
            <person name="Xu Y."/>
            <person name="Wang K."/>
            <person name="Zhou Z."/>
            <person name="Wang C."/>
            <person name="Geng S."/>
            <person name="Li B."/>
            <person name="Dong Q."/>
            <person name="Hou Y."/>
            <person name="Wang H."/>
            <person name="Ai P."/>
            <person name="Liu Z."/>
            <person name="Yi F."/>
            <person name="Sun M."/>
            <person name="An G."/>
            <person name="Cheng J."/>
            <person name="Zhang Y."/>
            <person name="Shi Q."/>
            <person name="Xie Y."/>
            <person name="Shi X."/>
            <person name="Chang Y."/>
            <person name="Huang F."/>
            <person name="Chen Y."/>
            <person name="Hong S."/>
            <person name="Mi L."/>
            <person name="Sun Q."/>
            <person name="Zhang L."/>
            <person name="Zhou B."/>
            <person name="Peng R."/>
            <person name="Zhang X."/>
            <person name="Liu F."/>
        </authorList>
    </citation>
    <scope>NUCLEOTIDE SEQUENCE [LARGE SCALE GENOMIC DNA]</scope>
    <source>
        <strain evidence="3">cv. PA1801</strain>
    </source>
</reference>
<protein>
    <submittedName>
        <fullName evidence="2">Retrovirus-related Pol polyprotein LINE-1</fullName>
    </submittedName>
</protein>
<proteinExistence type="predicted"/>
<accession>A0A5B6WRV6</accession>
<organism evidence="2 3">
    <name type="scientific">Gossypium australe</name>
    <dbReference type="NCBI Taxonomy" id="47621"/>
    <lineage>
        <taxon>Eukaryota</taxon>
        <taxon>Viridiplantae</taxon>
        <taxon>Streptophyta</taxon>
        <taxon>Embryophyta</taxon>
        <taxon>Tracheophyta</taxon>
        <taxon>Spermatophyta</taxon>
        <taxon>Magnoliopsida</taxon>
        <taxon>eudicotyledons</taxon>
        <taxon>Gunneridae</taxon>
        <taxon>Pentapetalae</taxon>
        <taxon>rosids</taxon>
        <taxon>malvids</taxon>
        <taxon>Malvales</taxon>
        <taxon>Malvaceae</taxon>
        <taxon>Malvoideae</taxon>
        <taxon>Gossypium</taxon>
    </lineage>
</organism>
<gene>
    <name evidence="2" type="ORF">EPI10_006714</name>
</gene>
<dbReference type="PANTHER" id="PTHR33116:SF86">
    <property type="entry name" value="REVERSE TRANSCRIPTASE DOMAIN-CONTAINING PROTEIN"/>
    <property type="match status" value="1"/>
</dbReference>
<dbReference type="OrthoDB" id="1434716at2759"/>
<dbReference type="EMBL" id="SMMG02000002">
    <property type="protein sequence ID" value="KAA3484641.1"/>
    <property type="molecule type" value="Genomic_DNA"/>
</dbReference>
<evidence type="ECO:0000259" key="1">
    <source>
        <dbReference type="PROSITE" id="PS50878"/>
    </source>
</evidence>
<evidence type="ECO:0000313" key="3">
    <source>
        <dbReference type="Proteomes" id="UP000325315"/>
    </source>
</evidence>
<dbReference type="PANTHER" id="PTHR33116">
    <property type="entry name" value="REVERSE TRANSCRIPTASE ZINC-BINDING DOMAIN-CONTAINING PROTEIN-RELATED-RELATED"/>
    <property type="match status" value="1"/>
</dbReference>
<name>A0A5B6WRV6_9ROSI</name>
<dbReference type="InterPro" id="IPR000477">
    <property type="entry name" value="RT_dom"/>
</dbReference>
<comment type="caution">
    <text evidence="2">The sequence shown here is derived from an EMBL/GenBank/DDBJ whole genome shotgun (WGS) entry which is preliminary data.</text>
</comment>
<keyword evidence="3" id="KW-1185">Reference proteome</keyword>
<evidence type="ECO:0000313" key="2">
    <source>
        <dbReference type="EMBL" id="KAA3484641.1"/>
    </source>
</evidence>
<sequence>MAIKLDMEKAYDKISWELINVSLVAAGIPKFLRKVIMGIISSSTMQILWNGVPSKSFKLDHLYLTFFFADDLVIFGKAEIDQAFLLKEILKRFYDFSGHKISARKSNMYFSKGVDNSSRDRISQLFGFQEVFNLRIYLGVPLLHDQVTKSTLNLVVEKVRGKLHNWEARKLSFTGRVTLAQSVILTIPSYFMQSLLILKRVCDEIEKIVRQFIWGVLMDITRLLW</sequence>
<feature type="domain" description="Reverse transcriptase" evidence="1">
    <location>
        <begin position="1"/>
        <end position="142"/>
    </location>
</feature>
<dbReference type="PROSITE" id="PS50878">
    <property type="entry name" value="RT_POL"/>
    <property type="match status" value="1"/>
</dbReference>